<dbReference type="PROSITE" id="PS50850">
    <property type="entry name" value="MFS"/>
    <property type="match status" value="1"/>
</dbReference>
<organism evidence="8 9">
    <name type="scientific">Apodospora peruviana</name>
    <dbReference type="NCBI Taxonomy" id="516989"/>
    <lineage>
        <taxon>Eukaryota</taxon>
        <taxon>Fungi</taxon>
        <taxon>Dikarya</taxon>
        <taxon>Ascomycota</taxon>
        <taxon>Pezizomycotina</taxon>
        <taxon>Sordariomycetes</taxon>
        <taxon>Sordariomycetidae</taxon>
        <taxon>Sordariales</taxon>
        <taxon>Lasiosphaeriaceae</taxon>
        <taxon>Apodospora</taxon>
    </lineage>
</organism>
<feature type="transmembrane region" description="Helical" evidence="6">
    <location>
        <begin position="234"/>
        <end position="255"/>
    </location>
</feature>
<feature type="transmembrane region" description="Helical" evidence="6">
    <location>
        <begin position="340"/>
        <end position="368"/>
    </location>
</feature>
<feature type="transmembrane region" description="Helical" evidence="6">
    <location>
        <begin position="405"/>
        <end position="427"/>
    </location>
</feature>
<comment type="subcellular location">
    <subcellularLocation>
        <location evidence="1">Membrane</location>
        <topology evidence="1">Multi-pass membrane protein</topology>
    </subcellularLocation>
</comment>
<accession>A0AAE0IJS3</accession>
<keyword evidence="3 6" id="KW-1133">Transmembrane helix</keyword>
<feature type="region of interest" description="Disordered" evidence="5">
    <location>
        <begin position="1"/>
        <end position="35"/>
    </location>
</feature>
<dbReference type="Gene3D" id="1.20.1250.20">
    <property type="entry name" value="MFS general substrate transporter like domains"/>
    <property type="match status" value="2"/>
</dbReference>
<dbReference type="EMBL" id="JAUEDM010000002">
    <property type="protein sequence ID" value="KAK3326441.1"/>
    <property type="molecule type" value="Genomic_DNA"/>
</dbReference>
<dbReference type="Proteomes" id="UP001283341">
    <property type="component" value="Unassembled WGS sequence"/>
</dbReference>
<feature type="transmembrane region" description="Helical" evidence="6">
    <location>
        <begin position="80"/>
        <end position="97"/>
    </location>
</feature>
<feature type="compositionally biased region" description="Basic and acidic residues" evidence="5">
    <location>
        <begin position="1"/>
        <end position="13"/>
    </location>
</feature>
<gene>
    <name evidence="8" type="ORF">B0H66DRAFT_550946</name>
</gene>
<feature type="transmembrane region" description="Helical" evidence="6">
    <location>
        <begin position="206"/>
        <end position="228"/>
    </location>
</feature>
<feature type="compositionally biased region" description="Polar residues" evidence="5">
    <location>
        <begin position="17"/>
        <end position="35"/>
    </location>
</feature>
<dbReference type="InterPro" id="IPR036259">
    <property type="entry name" value="MFS_trans_sf"/>
</dbReference>
<evidence type="ECO:0000256" key="6">
    <source>
        <dbReference type="SAM" id="Phobius"/>
    </source>
</evidence>
<name>A0AAE0IJS3_9PEZI</name>
<dbReference type="Pfam" id="PF07690">
    <property type="entry name" value="MFS_1"/>
    <property type="match status" value="1"/>
</dbReference>
<evidence type="ECO:0000259" key="7">
    <source>
        <dbReference type="PROSITE" id="PS50850"/>
    </source>
</evidence>
<feature type="transmembrane region" description="Helical" evidence="6">
    <location>
        <begin position="433"/>
        <end position="453"/>
    </location>
</feature>
<sequence>MAVDIEQPRRVGDDESFSTAATATENTPLLRSEAASSHTAADDLFVADAGTTPSNAAIGDEASVSSSAAASDEPWSRSRATCIILSMWALIFLQASNMSGITTTQSTIAADLDAYEYAMWFTSSYLITMSSVAPLVGRLSMIFSPGDMILISSLFFSLGAVVTSQARSFVVFIIGRILVGIGGGGVMTLALILVIQLTSKKRRGLWIGLTNAGFTIGMSTGAVIFGALLPVIGWRALFLVQSPIGILSGLGVYYSMPLGTGHTKNSKETRTTLQKLSGLDYAGALTLTLTIVFFLYGLSGTIQLTPIFLSIFTFMLFLFVESSIAKDPIIPLSVLRNRGVLLSCLSQLGFMAVRWTLLFYAPVFVLAVRGLSPAIAGSVLIPTNLGFGTGGLIVGWLHVKRAGSFWLPSLLSLALFGVFIFMLAFVSNAAAPTALYLFTVFGNGLCTGALLNYTLAHLLHLASPETHFIVTGLLATFRGFAGSFGTTIGGGIFARTLRDALTKGFRHLDGNHGGGQLSKAREKLITILMGSPAAVYQEGFLTAAERVVAVGGYERALRVLYQSAAAVCILVLVLQAGTGWTEPPVTVEQEEEIEEAIVQHDGRMEA</sequence>
<evidence type="ECO:0000256" key="4">
    <source>
        <dbReference type="ARBA" id="ARBA00023136"/>
    </source>
</evidence>
<feature type="domain" description="Major facilitator superfamily (MFS) profile" evidence="7">
    <location>
        <begin position="83"/>
        <end position="579"/>
    </location>
</feature>
<evidence type="ECO:0000256" key="1">
    <source>
        <dbReference type="ARBA" id="ARBA00004141"/>
    </source>
</evidence>
<keyword evidence="2 6" id="KW-0812">Transmembrane</keyword>
<dbReference type="PANTHER" id="PTHR23501:SF6">
    <property type="entry name" value="MULTIDRUG TRANSPORTER, PUTATIVE (AFU_ORTHOLOGUE AFUA_3G14560)-RELATED"/>
    <property type="match status" value="1"/>
</dbReference>
<dbReference type="AlphaFoldDB" id="A0AAE0IJS3"/>
<evidence type="ECO:0000256" key="5">
    <source>
        <dbReference type="SAM" id="MobiDB-lite"/>
    </source>
</evidence>
<comment type="caution">
    <text evidence="8">The sequence shown here is derived from an EMBL/GenBank/DDBJ whole genome shotgun (WGS) entry which is preliminary data.</text>
</comment>
<dbReference type="SUPFAM" id="SSF103473">
    <property type="entry name" value="MFS general substrate transporter"/>
    <property type="match status" value="1"/>
</dbReference>
<dbReference type="GO" id="GO:0000329">
    <property type="term" value="C:fungal-type vacuole membrane"/>
    <property type="evidence" value="ECO:0007669"/>
    <property type="project" value="TreeGrafter"/>
</dbReference>
<feature type="transmembrane region" description="Helical" evidence="6">
    <location>
        <begin position="148"/>
        <end position="166"/>
    </location>
</feature>
<dbReference type="GO" id="GO:0015174">
    <property type="term" value="F:basic amino acid transmembrane transporter activity"/>
    <property type="evidence" value="ECO:0007669"/>
    <property type="project" value="TreeGrafter"/>
</dbReference>
<reference evidence="8" key="2">
    <citation type="submission" date="2023-06" db="EMBL/GenBank/DDBJ databases">
        <authorList>
            <consortium name="Lawrence Berkeley National Laboratory"/>
            <person name="Haridas S."/>
            <person name="Hensen N."/>
            <person name="Bonometti L."/>
            <person name="Westerberg I."/>
            <person name="Brannstrom I.O."/>
            <person name="Guillou S."/>
            <person name="Cros-Aarteil S."/>
            <person name="Calhoun S."/>
            <person name="Kuo A."/>
            <person name="Mondo S."/>
            <person name="Pangilinan J."/>
            <person name="Riley R."/>
            <person name="Labutti K."/>
            <person name="Andreopoulos B."/>
            <person name="Lipzen A."/>
            <person name="Chen C."/>
            <person name="Yanf M."/>
            <person name="Daum C."/>
            <person name="Ng V."/>
            <person name="Clum A."/>
            <person name="Steindorff A."/>
            <person name="Ohm R."/>
            <person name="Martin F."/>
            <person name="Silar P."/>
            <person name="Natvig D."/>
            <person name="Lalanne C."/>
            <person name="Gautier V."/>
            <person name="Ament-Velasquez S.L."/>
            <person name="Kruys A."/>
            <person name="Hutchinson M.I."/>
            <person name="Powell A.J."/>
            <person name="Barry K."/>
            <person name="Miller A.N."/>
            <person name="Grigoriev I.V."/>
            <person name="Debuchy R."/>
            <person name="Gladieux P."/>
            <person name="Thoren M.H."/>
            <person name="Johannesson H."/>
        </authorList>
    </citation>
    <scope>NUCLEOTIDE SEQUENCE</scope>
    <source>
        <strain evidence="8">CBS 118394</strain>
    </source>
</reference>
<feature type="transmembrane region" description="Helical" evidence="6">
    <location>
        <begin position="302"/>
        <end position="320"/>
    </location>
</feature>
<evidence type="ECO:0000313" key="8">
    <source>
        <dbReference type="EMBL" id="KAK3326441.1"/>
    </source>
</evidence>
<feature type="transmembrane region" description="Helical" evidence="6">
    <location>
        <begin position="117"/>
        <end position="136"/>
    </location>
</feature>
<dbReference type="InterPro" id="IPR011701">
    <property type="entry name" value="MFS"/>
</dbReference>
<dbReference type="InterPro" id="IPR020846">
    <property type="entry name" value="MFS_dom"/>
</dbReference>
<evidence type="ECO:0000313" key="9">
    <source>
        <dbReference type="Proteomes" id="UP001283341"/>
    </source>
</evidence>
<dbReference type="PROSITE" id="PS00217">
    <property type="entry name" value="SUGAR_TRANSPORT_2"/>
    <property type="match status" value="1"/>
</dbReference>
<dbReference type="PANTHER" id="PTHR23501">
    <property type="entry name" value="MAJOR FACILITATOR SUPERFAMILY"/>
    <property type="match status" value="1"/>
</dbReference>
<protein>
    <submittedName>
        <fullName evidence="8">Major facilitator superfamily domain-containing protein</fullName>
    </submittedName>
</protein>
<keyword evidence="4 6" id="KW-0472">Membrane</keyword>
<feature type="transmembrane region" description="Helical" evidence="6">
    <location>
        <begin position="172"/>
        <end position="194"/>
    </location>
</feature>
<keyword evidence="9" id="KW-1185">Reference proteome</keyword>
<dbReference type="InterPro" id="IPR005829">
    <property type="entry name" value="Sugar_transporter_CS"/>
</dbReference>
<evidence type="ECO:0000256" key="2">
    <source>
        <dbReference type="ARBA" id="ARBA00022692"/>
    </source>
</evidence>
<reference evidence="8" key="1">
    <citation type="journal article" date="2023" name="Mol. Phylogenet. Evol.">
        <title>Genome-scale phylogeny and comparative genomics of the fungal order Sordariales.</title>
        <authorList>
            <person name="Hensen N."/>
            <person name="Bonometti L."/>
            <person name="Westerberg I."/>
            <person name="Brannstrom I.O."/>
            <person name="Guillou S."/>
            <person name="Cros-Aarteil S."/>
            <person name="Calhoun S."/>
            <person name="Haridas S."/>
            <person name="Kuo A."/>
            <person name="Mondo S."/>
            <person name="Pangilinan J."/>
            <person name="Riley R."/>
            <person name="LaButti K."/>
            <person name="Andreopoulos B."/>
            <person name="Lipzen A."/>
            <person name="Chen C."/>
            <person name="Yan M."/>
            <person name="Daum C."/>
            <person name="Ng V."/>
            <person name="Clum A."/>
            <person name="Steindorff A."/>
            <person name="Ohm R.A."/>
            <person name="Martin F."/>
            <person name="Silar P."/>
            <person name="Natvig D.O."/>
            <person name="Lalanne C."/>
            <person name="Gautier V."/>
            <person name="Ament-Velasquez S.L."/>
            <person name="Kruys A."/>
            <person name="Hutchinson M.I."/>
            <person name="Powell A.J."/>
            <person name="Barry K."/>
            <person name="Miller A.N."/>
            <person name="Grigoriev I.V."/>
            <person name="Debuchy R."/>
            <person name="Gladieux P."/>
            <person name="Hiltunen Thoren M."/>
            <person name="Johannesson H."/>
        </authorList>
    </citation>
    <scope>NUCLEOTIDE SEQUENCE</scope>
    <source>
        <strain evidence="8">CBS 118394</strain>
    </source>
</reference>
<evidence type="ECO:0000256" key="3">
    <source>
        <dbReference type="ARBA" id="ARBA00022989"/>
    </source>
</evidence>
<feature type="transmembrane region" description="Helical" evidence="6">
    <location>
        <begin position="276"/>
        <end position="296"/>
    </location>
</feature>
<proteinExistence type="predicted"/>